<sequence>MDSFSHLFRGLLGITAFLAIAALFSTNRRKIDWKLVGVGMSLQLIFGLLILHVGPVRKLFEAVGWGFNQIIGFTNEGTRLLFGWFNGIAGGNIPELPFTAGGPVFVVSVLPTIIFFSALTSLLYRLGVLQFIVMGFAWIMSRTMKLSGAETLNASGNIFVGQTEAPLLIKPYLKTMTRSELLAVMVGGMATIAGGVMAVYITLLGGNDPVERVRWATHLLTASVLSAPAALVVAKILMPQEEIVDRELRMSAEKPGENMLDAICLGTTDGLKLAANVAGMLIVFTALVAMVNWMLGGLLGEWTGLNAFIASTSGGRYDSLSLQLLFGLFGAPLAWLMGIDSANLITAGQLLGEKTVLNEFIAYLSMNKLQASGALTDDRTRIILTYALCGFSNIVSIGIQIGGIGAIAPEKRPELARLGWRALLGGSLACFLTASVAGMMT</sequence>
<organism evidence="11 12">
    <name type="scientific">Nibricoccus aquaticus</name>
    <dbReference type="NCBI Taxonomy" id="2576891"/>
    <lineage>
        <taxon>Bacteria</taxon>
        <taxon>Pseudomonadati</taxon>
        <taxon>Verrucomicrobiota</taxon>
        <taxon>Opitutia</taxon>
        <taxon>Opitutales</taxon>
        <taxon>Opitutaceae</taxon>
        <taxon>Nibricoccus</taxon>
    </lineage>
</organism>
<feature type="domain" description="Nucleoside transporter/FeoB GTPase Gate" evidence="10">
    <location>
        <begin position="106"/>
        <end position="205"/>
    </location>
</feature>
<dbReference type="AlphaFoldDB" id="A0A290QLA9"/>
<gene>
    <name evidence="11" type="ORF">CMV30_15300</name>
</gene>
<dbReference type="Pfam" id="PF07662">
    <property type="entry name" value="Nucleos_tra2_C"/>
    <property type="match status" value="1"/>
</dbReference>
<evidence type="ECO:0000256" key="4">
    <source>
        <dbReference type="ARBA" id="ARBA00022692"/>
    </source>
</evidence>
<evidence type="ECO:0000256" key="3">
    <source>
        <dbReference type="ARBA" id="ARBA00022475"/>
    </source>
</evidence>
<dbReference type="InterPro" id="IPR011657">
    <property type="entry name" value="CNT_C_dom"/>
</dbReference>
<keyword evidence="4 7" id="KW-0812">Transmembrane</keyword>
<feature type="transmembrane region" description="Helical" evidence="7">
    <location>
        <begin position="420"/>
        <end position="440"/>
    </location>
</feature>
<feature type="transmembrane region" description="Helical" evidence="7">
    <location>
        <begin position="181"/>
        <end position="203"/>
    </location>
</feature>
<evidence type="ECO:0000256" key="5">
    <source>
        <dbReference type="ARBA" id="ARBA00022989"/>
    </source>
</evidence>
<dbReference type="Pfam" id="PF07670">
    <property type="entry name" value="Gate"/>
    <property type="match status" value="1"/>
</dbReference>
<comment type="subcellular location">
    <subcellularLocation>
        <location evidence="1">Cell membrane</location>
        <topology evidence="1">Multi-pass membrane protein</topology>
    </subcellularLocation>
</comment>
<evidence type="ECO:0000259" key="9">
    <source>
        <dbReference type="Pfam" id="PF07662"/>
    </source>
</evidence>
<evidence type="ECO:0000259" key="8">
    <source>
        <dbReference type="Pfam" id="PF01773"/>
    </source>
</evidence>
<accession>A0A290QLA9</accession>
<dbReference type="PANTHER" id="PTHR10590:SF4">
    <property type="entry name" value="SOLUTE CARRIER FAMILY 28 MEMBER 3"/>
    <property type="match status" value="1"/>
</dbReference>
<dbReference type="InterPro" id="IPR008276">
    <property type="entry name" value="C_nuclsd_transpt"/>
</dbReference>
<dbReference type="RefSeq" id="WP_096056842.1">
    <property type="nucleotide sequence ID" value="NZ_CP023344.1"/>
</dbReference>
<comment type="similarity">
    <text evidence="2">Belongs to the concentrative nucleoside transporter (CNT) (TC 2.A.41) family.</text>
</comment>
<feature type="transmembrane region" description="Helical" evidence="7">
    <location>
        <begin position="320"/>
        <end position="339"/>
    </location>
</feature>
<evidence type="ECO:0000259" key="10">
    <source>
        <dbReference type="Pfam" id="PF07670"/>
    </source>
</evidence>
<evidence type="ECO:0000256" key="1">
    <source>
        <dbReference type="ARBA" id="ARBA00004651"/>
    </source>
</evidence>
<keyword evidence="12" id="KW-1185">Reference proteome</keyword>
<feature type="domain" description="Concentrative nucleoside transporter N-terminal" evidence="8">
    <location>
        <begin position="12"/>
        <end position="83"/>
    </location>
</feature>
<evidence type="ECO:0000256" key="7">
    <source>
        <dbReference type="SAM" id="Phobius"/>
    </source>
</evidence>
<protein>
    <submittedName>
        <fullName evidence="11">Na+ dependent nucleoside transporter</fullName>
    </submittedName>
</protein>
<evidence type="ECO:0000256" key="6">
    <source>
        <dbReference type="ARBA" id="ARBA00023136"/>
    </source>
</evidence>
<dbReference type="EMBL" id="CP023344">
    <property type="protein sequence ID" value="ATC65211.1"/>
    <property type="molecule type" value="Genomic_DNA"/>
</dbReference>
<dbReference type="OrthoDB" id="9766455at2"/>
<keyword evidence="5 7" id="KW-1133">Transmembrane helix</keyword>
<feature type="transmembrane region" description="Helical" evidence="7">
    <location>
        <begin position="277"/>
        <end position="300"/>
    </location>
</feature>
<dbReference type="InterPro" id="IPR002668">
    <property type="entry name" value="CNT_N_dom"/>
</dbReference>
<proteinExistence type="inferred from homology"/>
<evidence type="ECO:0000313" key="11">
    <source>
        <dbReference type="EMBL" id="ATC65211.1"/>
    </source>
</evidence>
<feature type="domain" description="Concentrative nucleoside transporter C-terminal" evidence="9">
    <location>
        <begin position="218"/>
        <end position="438"/>
    </location>
</feature>
<keyword evidence="6 7" id="KW-0472">Membrane</keyword>
<dbReference type="Pfam" id="PF01773">
    <property type="entry name" value="Nucleos_tra2_N"/>
    <property type="match status" value="1"/>
</dbReference>
<dbReference type="GO" id="GO:0005886">
    <property type="term" value="C:plasma membrane"/>
    <property type="evidence" value="ECO:0007669"/>
    <property type="project" value="UniProtKB-SubCell"/>
</dbReference>
<evidence type="ECO:0000256" key="2">
    <source>
        <dbReference type="ARBA" id="ARBA00009033"/>
    </source>
</evidence>
<dbReference type="Proteomes" id="UP000217265">
    <property type="component" value="Chromosome"/>
</dbReference>
<feature type="transmembrane region" description="Helical" evidence="7">
    <location>
        <begin position="215"/>
        <end position="238"/>
    </location>
</feature>
<keyword evidence="3" id="KW-1003">Cell membrane</keyword>
<evidence type="ECO:0000313" key="12">
    <source>
        <dbReference type="Proteomes" id="UP000217265"/>
    </source>
</evidence>
<feature type="transmembrane region" description="Helical" evidence="7">
    <location>
        <begin position="6"/>
        <end position="24"/>
    </location>
</feature>
<name>A0A290QLA9_9BACT</name>
<reference evidence="11 12" key="1">
    <citation type="submission" date="2017-09" db="EMBL/GenBank/DDBJ databases">
        <title>Complete genome sequence of Verrucomicrobial strain HZ-65, isolated from freshwater.</title>
        <authorList>
            <person name="Choi A."/>
        </authorList>
    </citation>
    <scope>NUCLEOTIDE SEQUENCE [LARGE SCALE GENOMIC DNA]</scope>
    <source>
        <strain evidence="11 12">HZ-65</strain>
    </source>
</reference>
<dbReference type="KEGG" id="vbh:CMV30_15300"/>
<dbReference type="InterPro" id="IPR011642">
    <property type="entry name" value="Gate_dom"/>
</dbReference>
<dbReference type="GO" id="GO:0015293">
    <property type="term" value="F:symporter activity"/>
    <property type="evidence" value="ECO:0007669"/>
    <property type="project" value="TreeGrafter"/>
</dbReference>
<feature type="transmembrane region" description="Helical" evidence="7">
    <location>
        <begin position="113"/>
        <end position="139"/>
    </location>
</feature>
<dbReference type="PANTHER" id="PTHR10590">
    <property type="entry name" value="SODIUM/NUCLEOSIDE COTRANSPORTER"/>
    <property type="match status" value="1"/>
</dbReference>
<dbReference type="GO" id="GO:0005337">
    <property type="term" value="F:nucleoside transmembrane transporter activity"/>
    <property type="evidence" value="ECO:0007669"/>
    <property type="project" value="InterPro"/>
</dbReference>
<feature type="transmembrane region" description="Helical" evidence="7">
    <location>
        <begin position="383"/>
        <end position="408"/>
    </location>
</feature>
<feature type="transmembrane region" description="Helical" evidence="7">
    <location>
        <begin position="36"/>
        <end position="54"/>
    </location>
</feature>